<reference evidence="9" key="1">
    <citation type="submission" date="2021-01" db="EMBL/GenBank/DDBJ databases">
        <title>Adiantum capillus-veneris genome.</title>
        <authorList>
            <person name="Fang Y."/>
            <person name="Liao Q."/>
        </authorList>
    </citation>
    <scope>NUCLEOTIDE SEQUENCE</scope>
    <source>
        <strain evidence="9">H3</strain>
        <tissue evidence="9">Leaf</tissue>
    </source>
</reference>
<keyword evidence="10" id="KW-1185">Reference proteome</keyword>
<keyword evidence="6" id="KW-0472">Membrane</keyword>
<dbReference type="AlphaFoldDB" id="A0A9D4UJ09"/>
<dbReference type="GO" id="GO:0020037">
    <property type="term" value="F:heme binding"/>
    <property type="evidence" value="ECO:0007669"/>
    <property type="project" value="InterPro"/>
</dbReference>
<keyword evidence="6" id="KW-0812">Transmembrane</keyword>
<feature type="transmembrane region" description="Helical" evidence="6">
    <location>
        <begin position="322"/>
        <end position="346"/>
    </location>
</feature>
<dbReference type="Gene3D" id="2.60.40.1190">
    <property type="match status" value="1"/>
</dbReference>
<evidence type="ECO:0000313" key="10">
    <source>
        <dbReference type="Proteomes" id="UP000886520"/>
    </source>
</evidence>
<protein>
    <recommendedName>
        <fullName evidence="8">Cytochrome c-552/DMSO reductase-like haem-binding domain-containing protein</fullName>
    </recommendedName>
</protein>
<gene>
    <name evidence="9" type="ORF">GOP47_0016729</name>
</gene>
<keyword evidence="2" id="KW-0349">Heme</keyword>
<keyword evidence="3" id="KW-0479">Metal-binding</keyword>
<dbReference type="EMBL" id="JABFUD020000016">
    <property type="protein sequence ID" value="KAI5068384.1"/>
    <property type="molecule type" value="Genomic_DNA"/>
</dbReference>
<keyword evidence="1" id="KW-0813">Transport</keyword>
<dbReference type="OrthoDB" id="2012588at2759"/>
<evidence type="ECO:0000256" key="1">
    <source>
        <dbReference type="ARBA" id="ARBA00022448"/>
    </source>
</evidence>
<evidence type="ECO:0000256" key="3">
    <source>
        <dbReference type="ARBA" id="ARBA00022723"/>
    </source>
</evidence>
<accession>A0A9D4UJ09</accession>
<dbReference type="InterPro" id="IPR019020">
    <property type="entry name" value="Cyt-c552/DMSO_Rdtase_haem-bd"/>
</dbReference>
<evidence type="ECO:0000256" key="4">
    <source>
        <dbReference type="ARBA" id="ARBA00022982"/>
    </source>
</evidence>
<proteinExistence type="predicted"/>
<evidence type="ECO:0000256" key="5">
    <source>
        <dbReference type="ARBA" id="ARBA00023004"/>
    </source>
</evidence>
<comment type="caution">
    <text evidence="9">The sequence shown here is derived from an EMBL/GenBank/DDBJ whole genome shotgun (WGS) entry which is preliminary data.</text>
</comment>
<evidence type="ECO:0000256" key="6">
    <source>
        <dbReference type="SAM" id="Phobius"/>
    </source>
</evidence>
<name>A0A9D4UJ09_ADICA</name>
<keyword evidence="7" id="KW-0732">Signal</keyword>
<evidence type="ECO:0000313" key="9">
    <source>
        <dbReference type="EMBL" id="KAI5068384.1"/>
    </source>
</evidence>
<evidence type="ECO:0000259" key="8">
    <source>
        <dbReference type="Pfam" id="PF09459"/>
    </source>
</evidence>
<dbReference type="Pfam" id="PF09459">
    <property type="entry name" value="EB_dh"/>
    <property type="match status" value="1"/>
</dbReference>
<feature type="domain" description="Cytochrome c-552/DMSO reductase-like haem-binding" evidence="8">
    <location>
        <begin position="56"/>
        <end position="285"/>
    </location>
</feature>
<organism evidence="9 10">
    <name type="scientific">Adiantum capillus-veneris</name>
    <name type="common">Maidenhair fern</name>
    <dbReference type="NCBI Taxonomy" id="13818"/>
    <lineage>
        <taxon>Eukaryota</taxon>
        <taxon>Viridiplantae</taxon>
        <taxon>Streptophyta</taxon>
        <taxon>Embryophyta</taxon>
        <taxon>Tracheophyta</taxon>
        <taxon>Polypodiopsida</taxon>
        <taxon>Polypodiidae</taxon>
        <taxon>Polypodiales</taxon>
        <taxon>Pteridineae</taxon>
        <taxon>Pteridaceae</taxon>
        <taxon>Vittarioideae</taxon>
        <taxon>Adiantum</taxon>
    </lineage>
</organism>
<feature type="chain" id="PRO_5039038824" description="Cytochrome c-552/DMSO reductase-like haem-binding domain-containing protein" evidence="7">
    <location>
        <begin position="16"/>
        <end position="361"/>
    </location>
</feature>
<dbReference type="PANTHER" id="PTHR36044:SF1">
    <property type="entry name" value="HEME BINDING PROTEIN"/>
    <property type="match status" value="1"/>
</dbReference>
<keyword evidence="4" id="KW-0249">Electron transport</keyword>
<dbReference type="Proteomes" id="UP000886520">
    <property type="component" value="Chromosome 16"/>
</dbReference>
<sequence length="361" mass="39232">MACLGLLLLVSIVTSACIACLAHNDDAPPPDCHRQSGLRLQAPFQPGLITLDGLSSDWASVSGQSFVPLQAIKPDPAQPYASGPLNIKVVHDGHDVYFLLTFPGPFEFTQGDKHKCPSIALMFGIGDDATYNNMGGCDQNPDACSSVSCEGHAVDLIHFSIGDAIPGRLYGANAYDNANSTGKDSIGSLNDMYGWNPHCRYFDGLLPNGSNIPNSGAQNDWQGAWSHSSMDLTYGLTSSDSPYSASGAQGVFTFEFVRPLRTSDRFQQDVQFTIGNTHRFMAAIWFPVNHVPWVNYQHYTASCDWIPLDVEPSRKLTQNNSLSVISGVTLLFSLGALVASATVCWWTRSRRLVPFQAIEMS</sequence>
<keyword evidence="6" id="KW-1133">Transmembrane helix</keyword>
<dbReference type="GO" id="GO:0046872">
    <property type="term" value="F:metal ion binding"/>
    <property type="evidence" value="ECO:0007669"/>
    <property type="project" value="UniProtKB-KW"/>
</dbReference>
<evidence type="ECO:0000256" key="2">
    <source>
        <dbReference type="ARBA" id="ARBA00022617"/>
    </source>
</evidence>
<dbReference type="PANTHER" id="PTHR36044">
    <property type="entry name" value="HEME BINDING PROTEIN"/>
    <property type="match status" value="1"/>
</dbReference>
<feature type="signal peptide" evidence="7">
    <location>
        <begin position="1"/>
        <end position="15"/>
    </location>
</feature>
<keyword evidence="5" id="KW-0408">Iron</keyword>
<evidence type="ECO:0000256" key="7">
    <source>
        <dbReference type="SAM" id="SignalP"/>
    </source>
</evidence>